<dbReference type="HOGENOM" id="CLU_083369_1_1_11"/>
<organism evidence="2 3">
    <name type="scientific">Saccharothrix espanaensis (strain ATCC 51144 / DSM 44229 / JCM 9112 / NBRC 15066 / NRRL 15764)</name>
    <dbReference type="NCBI Taxonomy" id="1179773"/>
    <lineage>
        <taxon>Bacteria</taxon>
        <taxon>Bacillati</taxon>
        <taxon>Actinomycetota</taxon>
        <taxon>Actinomycetes</taxon>
        <taxon>Pseudonocardiales</taxon>
        <taxon>Pseudonocardiaceae</taxon>
        <taxon>Saccharothrix</taxon>
    </lineage>
</organism>
<dbReference type="RefSeq" id="WP_015103436.1">
    <property type="nucleotide sequence ID" value="NC_019673.1"/>
</dbReference>
<dbReference type="PANTHER" id="PTHR38847">
    <property type="match status" value="1"/>
</dbReference>
<dbReference type="KEGG" id="sesp:BN6_60710"/>
<dbReference type="Pfam" id="PF14273">
    <property type="entry name" value="DUF4360"/>
    <property type="match status" value="1"/>
</dbReference>
<evidence type="ECO:0000313" key="2">
    <source>
        <dbReference type="EMBL" id="CCH33325.1"/>
    </source>
</evidence>
<feature type="chain" id="PRO_5038500804" evidence="1">
    <location>
        <begin position="21"/>
        <end position="207"/>
    </location>
</feature>
<dbReference type="EMBL" id="HE804045">
    <property type="protein sequence ID" value="CCH33325.1"/>
    <property type="molecule type" value="Genomic_DNA"/>
</dbReference>
<keyword evidence="3" id="KW-1185">Reference proteome</keyword>
<keyword evidence="1" id="KW-0732">Signal</keyword>
<dbReference type="STRING" id="1179773.BN6_60710"/>
<name>K0JZA1_SACES</name>
<dbReference type="eggNOG" id="ENOG502ZBDW">
    <property type="taxonomic scope" value="Bacteria"/>
</dbReference>
<reference evidence="2 3" key="1">
    <citation type="journal article" date="2012" name="BMC Genomics">
        <title>Complete genome sequence of Saccharothrix espanaensis DSM 44229T and comparison to the other completely sequenced Pseudonocardiaceae.</title>
        <authorList>
            <person name="Strobel T."/>
            <person name="Al-Dilaimi A."/>
            <person name="Blom J."/>
            <person name="Gessner A."/>
            <person name="Kalinowski J."/>
            <person name="Luzhetska M."/>
            <person name="Puhler A."/>
            <person name="Szczepanowski R."/>
            <person name="Bechthold A."/>
            <person name="Ruckert C."/>
        </authorList>
    </citation>
    <scope>NUCLEOTIDE SEQUENCE [LARGE SCALE GENOMIC DNA]</scope>
    <source>
        <strain evidence="3">ATCC 51144 / DSM 44229 / JCM 9112 / NBRC 15066 / NRRL 15764</strain>
    </source>
</reference>
<dbReference type="AlphaFoldDB" id="K0JZA1"/>
<dbReference type="PATRIC" id="fig|1179773.3.peg.6115"/>
<dbReference type="PANTHER" id="PTHR38847:SF1">
    <property type="entry name" value="PSEUDOURIDINE SYNTHASE RSUA_RLUA-LIKE DOMAIN-CONTAINING PROTEIN"/>
    <property type="match status" value="1"/>
</dbReference>
<feature type="signal peptide" evidence="1">
    <location>
        <begin position="1"/>
        <end position="20"/>
    </location>
</feature>
<dbReference type="InterPro" id="IPR025649">
    <property type="entry name" value="DUF4360"/>
</dbReference>
<evidence type="ECO:0000256" key="1">
    <source>
        <dbReference type="SAM" id="SignalP"/>
    </source>
</evidence>
<proteinExistence type="predicted"/>
<accession>K0JZA1</accession>
<gene>
    <name evidence="2" type="ordered locus">BN6_60710</name>
</gene>
<dbReference type="Proteomes" id="UP000006281">
    <property type="component" value="Chromosome"/>
</dbReference>
<evidence type="ECO:0000313" key="3">
    <source>
        <dbReference type="Proteomes" id="UP000006281"/>
    </source>
</evidence>
<sequence length="207" mass="22056">MLTTLAAAALALTAIVPTGGVVQTEAPPEYVTIDLVTVNGSGCPAGTTAVASSPDRTSFTVTYSSYLAQAGADTEPTDFRKNCQLAIKVNYPQGFTYGVAQADYRGFAHLQPGATALEQAGYYFQGQSGTARKSHTFRGPQSDNWQATDSTEWGSIVFAPCGERKILNVNTELRVNAGSSRGTSFIAMDSTDGNASTRYHFSWKRCI</sequence>
<protein>
    <submittedName>
        <fullName evidence="2">Secreted protein</fullName>
    </submittedName>
</protein>
<dbReference type="BioCyc" id="SESP1179773:BN6_RS29215-MONOMER"/>
<dbReference type="OrthoDB" id="482707at2"/>